<protein>
    <submittedName>
        <fullName evidence="7">FtsW/RodA/SpoVE family cell cycle protein</fullName>
    </submittedName>
</protein>
<dbReference type="Pfam" id="PF01098">
    <property type="entry name" value="FTSW_RODA_SPOVE"/>
    <property type="match status" value="1"/>
</dbReference>
<dbReference type="KEGG" id="atq:GH723_16910"/>
<keyword evidence="3" id="KW-0133">Cell shape</keyword>
<dbReference type="AlphaFoldDB" id="A0A5Q2RPZ4"/>
<proteinExistence type="predicted"/>
<keyword evidence="5 6" id="KW-0472">Membrane</keyword>
<feature type="transmembrane region" description="Helical" evidence="6">
    <location>
        <begin position="98"/>
        <end position="115"/>
    </location>
</feature>
<feature type="transmembrane region" description="Helical" evidence="6">
    <location>
        <begin position="401"/>
        <end position="422"/>
    </location>
</feature>
<dbReference type="GO" id="GO:0015648">
    <property type="term" value="F:lipid-linked peptidoglycan transporter activity"/>
    <property type="evidence" value="ECO:0007669"/>
    <property type="project" value="TreeGrafter"/>
</dbReference>
<evidence type="ECO:0000256" key="6">
    <source>
        <dbReference type="SAM" id="Phobius"/>
    </source>
</evidence>
<organism evidence="7 8">
    <name type="scientific">Actinomarinicola tropica</name>
    <dbReference type="NCBI Taxonomy" id="2789776"/>
    <lineage>
        <taxon>Bacteria</taxon>
        <taxon>Bacillati</taxon>
        <taxon>Actinomycetota</taxon>
        <taxon>Acidimicrobiia</taxon>
        <taxon>Acidimicrobiales</taxon>
        <taxon>Iamiaceae</taxon>
        <taxon>Actinomarinicola</taxon>
    </lineage>
</organism>
<dbReference type="PANTHER" id="PTHR30474">
    <property type="entry name" value="CELL CYCLE PROTEIN"/>
    <property type="match status" value="1"/>
</dbReference>
<dbReference type="GO" id="GO:0051301">
    <property type="term" value="P:cell division"/>
    <property type="evidence" value="ECO:0007669"/>
    <property type="project" value="InterPro"/>
</dbReference>
<feature type="transmembrane region" description="Helical" evidence="6">
    <location>
        <begin position="42"/>
        <end position="60"/>
    </location>
</feature>
<keyword evidence="8" id="KW-1185">Reference proteome</keyword>
<dbReference type="GO" id="GO:0005886">
    <property type="term" value="C:plasma membrane"/>
    <property type="evidence" value="ECO:0007669"/>
    <property type="project" value="TreeGrafter"/>
</dbReference>
<feature type="transmembrane region" description="Helical" evidence="6">
    <location>
        <begin position="127"/>
        <end position="147"/>
    </location>
</feature>
<feature type="transmembrane region" description="Helical" evidence="6">
    <location>
        <begin position="368"/>
        <end position="389"/>
    </location>
</feature>
<dbReference type="PANTHER" id="PTHR30474:SF3">
    <property type="entry name" value="PEPTIDOGLYCAN GLYCOSYLTRANSFERASE RODA"/>
    <property type="match status" value="1"/>
</dbReference>
<dbReference type="Proteomes" id="UP000334019">
    <property type="component" value="Chromosome"/>
</dbReference>
<keyword evidence="2 6" id="KW-0812">Transmembrane</keyword>
<gene>
    <name evidence="7" type="ORF">GH723_16910</name>
</gene>
<evidence type="ECO:0000256" key="1">
    <source>
        <dbReference type="ARBA" id="ARBA00004141"/>
    </source>
</evidence>
<evidence type="ECO:0000256" key="3">
    <source>
        <dbReference type="ARBA" id="ARBA00022960"/>
    </source>
</evidence>
<feature type="transmembrane region" description="Helical" evidence="6">
    <location>
        <begin position="227"/>
        <end position="243"/>
    </location>
</feature>
<evidence type="ECO:0000313" key="8">
    <source>
        <dbReference type="Proteomes" id="UP000334019"/>
    </source>
</evidence>
<accession>A0A5Q2RPZ4</accession>
<evidence type="ECO:0000256" key="4">
    <source>
        <dbReference type="ARBA" id="ARBA00022989"/>
    </source>
</evidence>
<feature type="transmembrane region" description="Helical" evidence="6">
    <location>
        <begin position="67"/>
        <end position="86"/>
    </location>
</feature>
<evidence type="ECO:0000256" key="5">
    <source>
        <dbReference type="ARBA" id="ARBA00023136"/>
    </source>
</evidence>
<dbReference type="GO" id="GO:0032153">
    <property type="term" value="C:cell division site"/>
    <property type="evidence" value="ECO:0007669"/>
    <property type="project" value="TreeGrafter"/>
</dbReference>
<reference evidence="7 8" key="1">
    <citation type="submission" date="2019-11" db="EMBL/GenBank/DDBJ databases">
        <authorList>
            <person name="He Y."/>
        </authorList>
    </citation>
    <scope>NUCLEOTIDE SEQUENCE [LARGE SCALE GENOMIC DNA]</scope>
    <source>
        <strain evidence="7 8">SCSIO 58843</strain>
    </source>
</reference>
<dbReference type="EMBL" id="CP045851">
    <property type="protein sequence ID" value="QGG96641.1"/>
    <property type="molecule type" value="Genomic_DNA"/>
</dbReference>
<feature type="transmembrane region" description="Helical" evidence="6">
    <location>
        <begin position="12"/>
        <end position="30"/>
    </location>
</feature>
<name>A0A5Q2RPZ4_9ACTN</name>
<comment type="subcellular location">
    <subcellularLocation>
        <location evidence="1">Membrane</location>
        <topology evidence="1">Multi-pass membrane protein</topology>
    </subcellularLocation>
</comment>
<dbReference type="InterPro" id="IPR001182">
    <property type="entry name" value="FtsW/RodA"/>
</dbReference>
<feature type="transmembrane region" description="Helical" evidence="6">
    <location>
        <begin position="335"/>
        <end position="356"/>
    </location>
</feature>
<evidence type="ECO:0000313" key="7">
    <source>
        <dbReference type="EMBL" id="QGG96641.1"/>
    </source>
</evidence>
<evidence type="ECO:0000256" key="2">
    <source>
        <dbReference type="ARBA" id="ARBA00022692"/>
    </source>
</evidence>
<dbReference type="RefSeq" id="WP_153760745.1">
    <property type="nucleotide sequence ID" value="NZ_CP045851.1"/>
</dbReference>
<feature type="transmembrane region" description="Helical" evidence="6">
    <location>
        <begin position="248"/>
        <end position="268"/>
    </location>
</feature>
<keyword evidence="4 6" id="KW-1133">Transmembrane helix</keyword>
<sequence>MTQVRSLRRRVELGLIVLATIIVASAYGLAGLGATASLPADIMAFLGLVLALLVGAHIAVRRLAPNADGLLLPMAGLLNGIGYVFVARLDPELAAPQTTWMALGVVAFVVTLFVVRRPRDLERYRYTFLLIGIGLLLVPFVPGIGYSNQGATIWARIGPISFQPGEFAKLALTIFFAGYLVERRELLAVSTFRVGPLMLPDPKHLGPLLLAWTGALGIMVFQNELGSSLLLFTVFLVLVWVATERLSYLVLGGLLFAGGAAAAVTQFGHVGRRIEAWLDPWGDPDVTRDSAYQVVQAAYAMAHGGLTGTGIGLGNPGVIPVVTTDMIFAAIGEELGLVGATAVLIAFLLFVGAGLRTAVAAEQPFEKLLATGLSTLIAIQAFIIIGGVIRVLPLTGIALPFVAYGGSSLLANWVVLALLLRISDDVTTRQLRQMEGEAVGVR</sequence>
<dbReference type="GO" id="GO:0008360">
    <property type="term" value="P:regulation of cell shape"/>
    <property type="evidence" value="ECO:0007669"/>
    <property type="project" value="UniProtKB-KW"/>
</dbReference>